<accession>A0AAW4RF85</accession>
<protein>
    <recommendedName>
        <fullName evidence="4">LytR/CpsA/Psr regulator C-terminal domain-containing protein</fullName>
    </recommendedName>
</protein>
<dbReference type="AlphaFoldDB" id="A0AAW4RF85"/>
<evidence type="ECO:0000313" key="2">
    <source>
        <dbReference type="EMBL" id="MBZ3922903.1"/>
    </source>
</evidence>
<feature type="transmembrane region" description="Helical" evidence="1">
    <location>
        <begin position="116"/>
        <end position="135"/>
    </location>
</feature>
<evidence type="ECO:0008006" key="4">
    <source>
        <dbReference type="Google" id="ProtNLM"/>
    </source>
</evidence>
<comment type="caution">
    <text evidence="2">The sequence shown here is derived from an EMBL/GenBank/DDBJ whole genome shotgun (WGS) entry which is preliminary data.</text>
</comment>
<proteinExistence type="predicted"/>
<name>A0AAW4RF85_XANCI</name>
<evidence type="ECO:0000256" key="1">
    <source>
        <dbReference type="SAM" id="Phobius"/>
    </source>
</evidence>
<sequence>MDRGLILMAREYVVLLDNRIRFTTTQPVSVEDAIESLRGMDRLVRAHFPKAIKKLTGAQVKSVELLVNGIEEGSLIEDTVIKLVFGSKENSDKFIGSIRDKFVTTNQNGETVVKGWVAGVLLVGLAVAGVGWYMAASKPGAAPGSLVSVNGDNNVILMIGAESYKSEPQKFAEALDKSLSAQQKKSAAKAGVQLMAPVTGQKGAGLELMSGRKSVELVSPTTAAKIPRKIEAPDNSEDASYQNVKIKFRASDGDSDQRGWAGTIDQLVEKRTRVVFANPLDTKKAMYTAAVNADVTVTYADPAHTRPILIIVEKVR</sequence>
<evidence type="ECO:0000313" key="3">
    <source>
        <dbReference type="Proteomes" id="UP000825388"/>
    </source>
</evidence>
<dbReference type="EMBL" id="LOKL01000002">
    <property type="protein sequence ID" value="MBZ3922903.1"/>
    <property type="molecule type" value="Genomic_DNA"/>
</dbReference>
<gene>
    <name evidence="2" type="ORF">Xseb_04265</name>
</gene>
<organism evidence="2 3">
    <name type="scientific">Xanthomonas citri pv. sesbaniae</name>
    <dbReference type="NCBI Taxonomy" id="473425"/>
    <lineage>
        <taxon>Bacteria</taxon>
        <taxon>Pseudomonadati</taxon>
        <taxon>Pseudomonadota</taxon>
        <taxon>Gammaproteobacteria</taxon>
        <taxon>Lysobacterales</taxon>
        <taxon>Lysobacteraceae</taxon>
        <taxon>Xanthomonas</taxon>
    </lineage>
</organism>
<dbReference type="RefSeq" id="WP_089112191.1">
    <property type="nucleotide sequence ID" value="NZ_LOKL01000002.1"/>
</dbReference>
<keyword evidence="1" id="KW-0812">Transmembrane</keyword>
<keyword evidence="1" id="KW-1133">Transmembrane helix</keyword>
<keyword evidence="1" id="KW-0472">Membrane</keyword>
<reference evidence="2" key="1">
    <citation type="submission" date="2015-12" db="EMBL/GenBank/DDBJ databases">
        <authorList>
            <person name="Bansal K."/>
            <person name="Midha S."/>
            <person name="Patil P.B."/>
        </authorList>
    </citation>
    <scope>NUCLEOTIDE SEQUENCE</scope>
    <source>
        <strain evidence="2">LMG867</strain>
    </source>
</reference>
<dbReference type="Proteomes" id="UP000825388">
    <property type="component" value="Unassembled WGS sequence"/>
</dbReference>